<evidence type="ECO:0000256" key="4">
    <source>
        <dbReference type="ARBA" id="ARBA00022840"/>
    </source>
</evidence>
<evidence type="ECO:0000313" key="9">
    <source>
        <dbReference type="Proteomes" id="UP001596074"/>
    </source>
</evidence>
<organism evidence="8 9">
    <name type="scientific">Actinomadura rugatobispora</name>
    <dbReference type="NCBI Taxonomy" id="1994"/>
    <lineage>
        <taxon>Bacteria</taxon>
        <taxon>Bacillati</taxon>
        <taxon>Actinomycetota</taxon>
        <taxon>Actinomycetes</taxon>
        <taxon>Streptosporangiales</taxon>
        <taxon>Thermomonosporaceae</taxon>
        <taxon>Actinomadura</taxon>
    </lineage>
</organism>
<name>A0ABW1A033_9ACTN</name>
<evidence type="ECO:0000256" key="5">
    <source>
        <dbReference type="SAM" id="MobiDB-lite"/>
    </source>
</evidence>
<protein>
    <submittedName>
        <fullName evidence="8">Serine/threonine-protein kinase</fullName>
        <ecNumber evidence="8">2.7.11.1</ecNumber>
    </submittedName>
</protein>
<dbReference type="Gene3D" id="3.30.200.20">
    <property type="entry name" value="Phosphorylase Kinase, domain 1"/>
    <property type="match status" value="1"/>
</dbReference>
<dbReference type="SUPFAM" id="SSF56112">
    <property type="entry name" value="Protein kinase-like (PK-like)"/>
    <property type="match status" value="1"/>
</dbReference>
<keyword evidence="3 8" id="KW-0418">Kinase</keyword>
<dbReference type="Gene3D" id="1.10.510.10">
    <property type="entry name" value="Transferase(Phosphotransferase) domain 1"/>
    <property type="match status" value="1"/>
</dbReference>
<accession>A0ABW1A033</accession>
<keyword evidence="2" id="KW-0547">Nucleotide-binding</keyword>
<keyword evidence="9" id="KW-1185">Reference proteome</keyword>
<dbReference type="PANTHER" id="PTHR43289">
    <property type="entry name" value="MITOGEN-ACTIVATED PROTEIN KINASE KINASE KINASE 20-RELATED"/>
    <property type="match status" value="1"/>
</dbReference>
<evidence type="ECO:0000256" key="6">
    <source>
        <dbReference type="SAM" id="Phobius"/>
    </source>
</evidence>
<feature type="compositionally biased region" description="Pro residues" evidence="5">
    <location>
        <begin position="293"/>
        <end position="314"/>
    </location>
</feature>
<keyword evidence="4" id="KW-0067">ATP-binding</keyword>
<dbReference type="InterPro" id="IPR011009">
    <property type="entry name" value="Kinase-like_dom_sf"/>
</dbReference>
<evidence type="ECO:0000256" key="1">
    <source>
        <dbReference type="ARBA" id="ARBA00022679"/>
    </source>
</evidence>
<evidence type="ECO:0000256" key="3">
    <source>
        <dbReference type="ARBA" id="ARBA00022777"/>
    </source>
</evidence>
<proteinExistence type="predicted"/>
<dbReference type="PANTHER" id="PTHR43289:SF34">
    <property type="entry name" value="SERINE_THREONINE-PROTEIN KINASE YBDM-RELATED"/>
    <property type="match status" value="1"/>
</dbReference>
<dbReference type="Pfam" id="PF00069">
    <property type="entry name" value="Pkinase"/>
    <property type="match status" value="1"/>
</dbReference>
<keyword evidence="6" id="KW-0812">Transmembrane</keyword>
<evidence type="ECO:0000259" key="7">
    <source>
        <dbReference type="PROSITE" id="PS50011"/>
    </source>
</evidence>
<dbReference type="GO" id="GO:0004674">
    <property type="term" value="F:protein serine/threonine kinase activity"/>
    <property type="evidence" value="ECO:0007669"/>
    <property type="project" value="UniProtKB-EC"/>
</dbReference>
<keyword evidence="6" id="KW-0472">Membrane</keyword>
<dbReference type="EC" id="2.7.11.1" evidence="8"/>
<feature type="transmembrane region" description="Helical" evidence="6">
    <location>
        <begin position="352"/>
        <end position="375"/>
    </location>
</feature>
<evidence type="ECO:0000313" key="8">
    <source>
        <dbReference type="EMBL" id="MFC5748032.1"/>
    </source>
</evidence>
<dbReference type="Proteomes" id="UP001596074">
    <property type="component" value="Unassembled WGS sequence"/>
</dbReference>
<dbReference type="InterPro" id="IPR000719">
    <property type="entry name" value="Prot_kinase_dom"/>
</dbReference>
<gene>
    <name evidence="8" type="ORF">ACFPZN_20575</name>
</gene>
<keyword evidence="6" id="KW-1133">Transmembrane helix</keyword>
<evidence type="ECO:0000256" key="2">
    <source>
        <dbReference type="ARBA" id="ARBA00022741"/>
    </source>
</evidence>
<dbReference type="InterPro" id="IPR008271">
    <property type="entry name" value="Ser/Thr_kinase_AS"/>
</dbReference>
<dbReference type="CDD" id="cd14014">
    <property type="entry name" value="STKc_PknB_like"/>
    <property type="match status" value="1"/>
</dbReference>
<feature type="compositionally biased region" description="Low complexity" evidence="5">
    <location>
        <begin position="315"/>
        <end position="330"/>
    </location>
</feature>
<feature type="transmembrane region" description="Helical" evidence="6">
    <location>
        <begin position="381"/>
        <end position="401"/>
    </location>
</feature>
<dbReference type="EMBL" id="JBHSON010000027">
    <property type="protein sequence ID" value="MFC5748032.1"/>
    <property type="molecule type" value="Genomic_DNA"/>
</dbReference>
<dbReference type="PROSITE" id="PS00108">
    <property type="entry name" value="PROTEIN_KINASE_ST"/>
    <property type="match status" value="1"/>
</dbReference>
<keyword evidence="1 8" id="KW-0808">Transferase</keyword>
<reference evidence="9" key="1">
    <citation type="journal article" date="2019" name="Int. J. Syst. Evol. Microbiol.">
        <title>The Global Catalogue of Microorganisms (GCM) 10K type strain sequencing project: providing services to taxonomists for standard genome sequencing and annotation.</title>
        <authorList>
            <consortium name="The Broad Institute Genomics Platform"/>
            <consortium name="The Broad Institute Genome Sequencing Center for Infectious Disease"/>
            <person name="Wu L."/>
            <person name="Ma J."/>
        </authorList>
    </citation>
    <scope>NUCLEOTIDE SEQUENCE [LARGE SCALE GENOMIC DNA]</scope>
    <source>
        <strain evidence="9">KCTC 42087</strain>
    </source>
</reference>
<sequence>MATMTALRADDPRELGPYRLLHLLGEGGQGAVYLGEDAGGGFVAIKVLHARLTGDARARRLFLREGSLAREVEPYCTARVLDAGVEGDRPYIVSEYIEGESLDDLVRRTGPRDPGSLERLAIGTAAALNGIHRAGIVHRDFKPTNVLLAPDGPRVIDFGIARAVASTTTVTSGILGTPAYMSPEQVAGDEVGPASDVFSWTVTLTFAATGEPAFGADGIPAVLNRILNADPDLTAFPAHRRELLAACLDKKPARRPTMAEVLTELHGGAAAPRPPAPAAVTVPETPLPRITAPVPPPTGSPPPRAPLAASPPGPASTARPRPASTAPMAPGRKAGGPPQARRDHAPEPVSPGLFLTATVTQVVAAVATALAMGVWLRDAPALQAVGEILFLAPAITAAVLLHRRNRRRRAGDGR</sequence>
<dbReference type="RefSeq" id="WP_378283667.1">
    <property type="nucleotide sequence ID" value="NZ_JBHSON010000027.1"/>
</dbReference>
<dbReference type="PROSITE" id="PS50011">
    <property type="entry name" value="PROTEIN_KINASE_DOM"/>
    <property type="match status" value="1"/>
</dbReference>
<feature type="domain" description="Protein kinase" evidence="7">
    <location>
        <begin position="18"/>
        <end position="269"/>
    </location>
</feature>
<comment type="caution">
    <text evidence="8">The sequence shown here is derived from an EMBL/GenBank/DDBJ whole genome shotgun (WGS) entry which is preliminary data.</text>
</comment>
<feature type="region of interest" description="Disordered" evidence="5">
    <location>
        <begin position="267"/>
        <end position="349"/>
    </location>
</feature>